<dbReference type="SMART" id="SM00355">
    <property type="entry name" value="ZnF_C2H2"/>
    <property type="match status" value="3"/>
</dbReference>
<gene>
    <name evidence="7" type="ORF">BD311DRAFT_661379</name>
</gene>
<dbReference type="GO" id="GO:0005634">
    <property type="term" value="C:nucleus"/>
    <property type="evidence" value="ECO:0007669"/>
    <property type="project" value="TreeGrafter"/>
</dbReference>
<dbReference type="Proteomes" id="UP000292957">
    <property type="component" value="Unassembled WGS sequence"/>
</dbReference>
<dbReference type="PROSITE" id="PS50157">
    <property type="entry name" value="ZINC_FINGER_C2H2_2"/>
    <property type="match status" value="1"/>
</dbReference>
<proteinExistence type="predicted"/>
<dbReference type="SUPFAM" id="SSF57667">
    <property type="entry name" value="beta-beta-alpha zinc fingers"/>
    <property type="match status" value="1"/>
</dbReference>
<keyword evidence="2" id="KW-0677">Repeat</keyword>
<evidence type="ECO:0000256" key="1">
    <source>
        <dbReference type="ARBA" id="ARBA00022723"/>
    </source>
</evidence>
<evidence type="ECO:0000256" key="5">
    <source>
        <dbReference type="PROSITE-ProRule" id="PRU00042"/>
    </source>
</evidence>
<keyword evidence="3 5" id="KW-0863">Zinc-finger</keyword>
<evidence type="ECO:0000256" key="2">
    <source>
        <dbReference type="ARBA" id="ARBA00022737"/>
    </source>
</evidence>
<dbReference type="GO" id="GO:0000977">
    <property type="term" value="F:RNA polymerase II transcription regulatory region sequence-specific DNA binding"/>
    <property type="evidence" value="ECO:0007669"/>
    <property type="project" value="TreeGrafter"/>
</dbReference>
<keyword evidence="4" id="KW-0862">Zinc</keyword>
<dbReference type="PANTHER" id="PTHR24409">
    <property type="entry name" value="ZINC FINGER PROTEIN 142"/>
    <property type="match status" value="1"/>
</dbReference>
<reference evidence="7" key="1">
    <citation type="submission" date="2019-01" db="EMBL/GenBank/DDBJ databases">
        <title>Draft genome sequences of three monokaryotic isolates of the white-rot basidiomycete fungus Dichomitus squalens.</title>
        <authorList>
            <consortium name="DOE Joint Genome Institute"/>
            <person name="Lopez S.C."/>
            <person name="Andreopoulos B."/>
            <person name="Pangilinan J."/>
            <person name="Lipzen A."/>
            <person name="Riley R."/>
            <person name="Ahrendt S."/>
            <person name="Ng V."/>
            <person name="Barry K."/>
            <person name="Daum C."/>
            <person name="Grigoriev I.V."/>
            <person name="Hilden K.S."/>
            <person name="Makela M.R."/>
            <person name="de Vries R.P."/>
        </authorList>
    </citation>
    <scope>NUCLEOTIDE SEQUENCE [LARGE SCALE GENOMIC DNA]</scope>
    <source>
        <strain evidence="7">OM18370.1</strain>
    </source>
</reference>
<name>A0A4Q9MSN0_9APHY</name>
<dbReference type="InterPro" id="IPR013087">
    <property type="entry name" value="Znf_C2H2_type"/>
</dbReference>
<evidence type="ECO:0000313" key="7">
    <source>
        <dbReference type="EMBL" id="TBU29341.1"/>
    </source>
</evidence>
<dbReference type="PANTHER" id="PTHR24409:SF295">
    <property type="entry name" value="AZ2-RELATED"/>
    <property type="match status" value="1"/>
</dbReference>
<evidence type="ECO:0000256" key="4">
    <source>
        <dbReference type="ARBA" id="ARBA00022833"/>
    </source>
</evidence>
<feature type="domain" description="C2H2-type" evidence="6">
    <location>
        <begin position="7"/>
        <end position="36"/>
    </location>
</feature>
<sequence length="215" mass="23801">MRPLKNVTCWECKKVFQGGAALKSHAKAKRHKWKRPKSITVAAFTETVAIPTATGATIVSSGSAGTVAAQNKPASSLSLRPLYCPVCSVRHETWDGLSIHYSIVHATSPWKPCSVCQIFVVDKQEHYRQSPRHPKCTACFDGFEDTTELQKHLAGRGSCDVCNEHIVPPVTMDEHYRLSLKHPKCGICSKLKDRDELEMVPSVCVHFCCSSLKPL</sequence>
<dbReference type="AlphaFoldDB" id="A0A4Q9MSN0"/>
<organism evidence="7">
    <name type="scientific">Dichomitus squalens</name>
    <dbReference type="NCBI Taxonomy" id="114155"/>
    <lineage>
        <taxon>Eukaryota</taxon>
        <taxon>Fungi</taxon>
        <taxon>Dikarya</taxon>
        <taxon>Basidiomycota</taxon>
        <taxon>Agaricomycotina</taxon>
        <taxon>Agaricomycetes</taxon>
        <taxon>Polyporales</taxon>
        <taxon>Polyporaceae</taxon>
        <taxon>Dichomitus</taxon>
    </lineage>
</organism>
<dbReference type="PROSITE" id="PS00028">
    <property type="entry name" value="ZINC_FINGER_C2H2_1"/>
    <property type="match status" value="1"/>
</dbReference>
<protein>
    <recommendedName>
        <fullName evidence="6">C2H2-type domain-containing protein</fullName>
    </recommendedName>
</protein>
<dbReference type="GO" id="GO:0000981">
    <property type="term" value="F:DNA-binding transcription factor activity, RNA polymerase II-specific"/>
    <property type="evidence" value="ECO:0007669"/>
    <property type="project" value="TreeGrafter"/>
</dbReference>
<evidence type="ECO:0000256" key="3">
    <source>
        <dbReference type="ARBA" id="ARBA00022771"/>
    </source>
</evidence>
<evidence type="ECO:0000259" key="6">
    <source>
        <dbReference type="PROSITE" id="PS50157"/>
    </source>
</evidence>
<dbReference type="GO" id="GO:0008270">
    <property type="term" value="F:zinc ion binding"/>
    <property type="evidence" value="ECO:0007669"/>
    <property type="project" value="UniProtKB-KW"/>
</dbReference>
<keyword evidence="1" id="KW-0479">Metal-binding</keyword>
<dbReference type="InterPro" id="IPR036236">
    <property type="entry name" value="Znf_C2H2_sf"/>
</dbReference>
<dbReference type="OrthoDB" id="6333297at2759"/>
<dbReference type="EMBL" id="ML143413">
    <property type="protein sequence ID" value="TBU29341.1"/>
    <property type="molecule type" value="Genomic_DNA"/>
</dbReference>
<accession>A0A4Q9MSN0</accession>